<keyword evidence="2" id="KW-1185">Reference proteome</keyword>
<evidence type="ECO:0000313" key="1">
    <source>
        <dbReference type="EMBL" id="GBP51189.1"/>
    </source>
</evidence>
<protein>
    <submittedName>
        <fullName evidence="1">Uncharacterized protein</fullName>
    </submittedName>
</protein>
<reference evidence="1 2" key="1">
    <citation type="journal article" date="2019" name="Commun. Biol.">
        <title>The bagworm genome reveals a unique fibroin gene that provides high tensile strength.</title>
        <authorList>
            <person name="Kono N."/>
            <person name="Nakamura H."/>
            <person name="Ohtoshi R."/>
            <person name="Tomita M."/>
            <person name="Numata K."/>
            <person name="Arakawa K."/>
        </authorList>
    </citation>
    <scope>NUCLEOTIDE SEQUENCE [LARGE SCALE GENOMIC DNA]</scope>
</reference>
<dbReference type="EMBL" id="BGZK01000576">
    <property type="protein sequence ID" value="GBP51189.1"/>
    <property type="molecule type" value="Genomic_DNA"/>
</dbReference>
<evidence type="ECO:0000313" key="2">
    <source>
        <dbReference type="Proteomes" id="UP000299102"/>
    </source>
</evidence>
<dbReference type="AlphaFoldDB" id="A0A4C1WLK8"/>
<organism evidence="1 2">
    <name type="scientific">Eumeta variegata</name>
    <name type="common">Bagworm moth</name>
    <name type="synonym">Eumeta japonica</name>
    <dbReference type="NCBI Taxonomy" id="151549"/>
    <lineage>
        <taxon>Eukaryota</taxon>
        <taxon>Metazoa</taxon>
        <taxon>Ecdysozoa</taxon>
        <taxon>Arthropoda</taxon>
        <taxon>Hexapoda</taxon>
        <taxon>Insecta</taxon>
        <taxon>Pterygota</taxon>
        <taxon>Neoptera</taxon>
        <taxon>Endopterygota</taxon>
        <taxon>Lepidoptera</taxon>
        <taxon>Glossata</taxon>
        <taxon>Ditrysia</taxon>
        <taxon>Tineoidea</taxon>
        <taxon>Psychidae</taxon>
        <taxon>Oiketicinae</taxon>
        <taxon>Eumeta</taxon>
    </lineage>
</organism>
<gene>
    <name evidence="1" type="ORF">EVAR_98013_1</name>
</gene>
<dbReference type="Proteomes" id="UP000299102">
    <property type="component" value="Unassembled WGS sequence"/>
</dbReference>
<proteinExistence type="predicted"/>
<comment type="caution">
    <text evidence="1">The sequence shown here is derived from an EMBL/GenBank/DDBJ whole genome shotgun (WGS) entry which is preliminary data.</text>
</comment>
<accession>A0A4C1WLK8</accession>
<sequence length="85" mass="9688">MLLAGNLFSFTLRGWTTREGVDGARLAICEIVRRISDSIPWSTDEMIGGTSPPPFCGASYETAAERRDRMRFRDRRNARMRPSHI</sequence>
<name>A0A4C1WLK8_EUMVA</name>